<keyword evidence="1" id="KW-0812">Transmembrane</keyword>
<dbReference type="InterPro" id="IPR006626">
    <property type="entry name" value="PbH1"/>
</dbReference>
<sequence length="3623" mass="373565">MRKNDIEKSLKRFLKRRVSYSFSLLIAFMITGGIALGAGITAEEIHETKGDLLIKIQEEREAIKQKLLENQSKMKTLNLDSRILLKEADFYSKPTAPAYGFSMIGGFKKADSVSKDWKGSVRGDTSMDKLRKRFNEVHGTSAETGEKGTLLGAAQYTHNNKASGYASSGWINMSGNYHSNTNVYDAEAKLFILPVVKAPVVIEPTVPNVAFTVPTAPTVIPVTSPAIASITVGAVNITAPTVVTPTVTLPTTPTAPGDIIVTVNEPNINVNIGTINVAGPGVLNIPNLVTPNIVISLNPVAPPSIIPPSPSVSTPIAPSAPTFTSYVAPGGTWLNMSGEGGPVGHGLRGYNNFNSNVLAASTTALQSNGTAGNLGIGQVRRLTDTSMPLFGGMNLNGNGAVRGEIYAYRDASGAKTGYKNITSTTAVAAYTPYYYSATHGGSFLAISGSAQRPGYTSGTVLNGEIIGQKNRWIMHNHWAGTVVQNIDFKIGGADGVPGTVGMQPGDAAKYGEAGVLLIRNDSSMKIKDSTIELMGKSTISTDILHWGANYLTSLELENVTIKITGDQNTLFNNVPYSDQGTWSTVDINSKVVDWGRPRQDNGLGKQGVFGKTTMGIDTSTNTIYYISASSSYRWNGYNGGNTVLSDGTTAIHSHIANPEALLVYTPLMGRVRYENKDSGGNKGTFYFNGSGNVGTWVQKYVPDRTKYGYGLPGTEAPIIDLGEVYMTGDGNVGIYLAEHQARNRPDYYGIFQGTLPIDFKIGTSLNGASGTSQITAGNKDGDVTKSSGNVALYVASGQRKELTVANGYFPATTNLKAYNNTNKYGTGIGTSAGTQVGYPELTAAAHAIQNLKIDNYSAVFGKYSKNNIAIVARNGSVVELSTASIITDGQTSATPDADRAEGTIIAFAEGVWFNPRPAVIGANNGGLITAPGQPVVTDGRAGQKYVPQYGSSVLISQNIALGSKKAVAVFAKDGAKIETKSITIYGAESTGAFASGHKIWATENLESSIAHGGGTAAPSVINIAGDIVLVNGDKNKGVVAMSGATGDGAQITVTGKLNVEGLGVYVDGAKSKIAINGAGSTLTSGADGALVALNGGQLEFKGGTITHGVDDQLAFYSSATGNSKLTFTGATILNISKGVVFYGESSNFTSGAGTSLYNGMGNLTVNLTGNGVNLGVFKNINAIWDGTPNYLNNPTNGLVNIPKAAAIDPNGHWYKSSLDGGTLDINTDVNRDNISVGGTVGDGFNDIVMERKAVTLNAGKNVSSVAGRGLYLGSNTTAISNNESGYTIKGTVDISDGINEAVGIYTSYGHINVDSGGVVKVSKGVGAYGINGTKIENKAGGKIELADSDSTNQSIGILSLATNKSGTPDTYGKNAGKAGLWGEVINKGTIGITGTHGIGIYMENNHNSAAKSQMTMHNEAPITLGDDGKGIVIRSTNTTGAGGTLTLKDSGSGRDIKVGKNGVGIYAQGSDVKMNGNYGIEIQEGGVALQSEGNTIISHTNAADKLTVDYAGTSGAGNTAIGIAFKGTTGNTFNNNMNMEVLNTSGAETIVGIYGTGAGTLTNSGDITAKSTGSYGIISEGVNVVNTGVVTVGDSLAPVSGAIGIYAKDASVDTVGKDIVIEGNGDSSTSVHPIGIYAKSSIAGNREIKVTNGSAPMSVAGKAGIGIYVEDTIGTALRLNNSSNITLGDSLSTADRRFGIFMTNTKNTLNETSGIVNVGKNNIGIYSKDSILKNSGTINVVHNEAGTENIGVHNVTDNGNFTFSNSGTINVNGVSNIGISAKTTGAHQGMIELNGGTIVVTAASLADGNIPLGIYASGNNITVSSIAPSNITAAPNAVGIYMDGDNTSKTSGLMNLSLSSDTGGKMGIGAYYKGGAFADTGTMKLSSTSTALSGSDPVRPIGLYYGTGSAQNKTDIEIVSGSDEIIGMYGSTLAPFTNSGNITLNAKGIGAYFIDTDVANSGNVTVNIADGYGMYFKGGDSSSTGTITSTGNNSVGVIVTKAGSSFTNSTGGIINSGGSSSIGVYAENGATFTNAGTLNSTLAGGSIGAFAKGSTIENTGTIGSHYLGLYGKDASTINYTSGTLTVNSGVGILADGGSSVVNLNGGTITGTANITTSVVGKNTGIVDLNGTNISQTGSGTVGIVLDSGSSTLTSGNISVGAGGTGVYAENSLVNLAGYSGTIAMGNQGIAMYSKDSALSSGTLNVNYTNTAKGVGIYYAGTNPVTNNITVNHTGDNLVSIFTDGISLTNTAAQTINTDGIGIYGDNGAAVSNQGTLALSGDDTIGIYLDGASSTVTNMGTITGTPSIVGNKIGVYVNSGDITGNTAYNFDIDGGIGIYLKNNAVSYTGTMSVTGDSTAANRTIGIYVDPSITGTLGAKINVTGEDALGIYLAENLGVAANITYNGELNITSSSTANKGIGALLEQGSTFTLGAGGKVDIGGTNNMGFYVKNGANLNVAGGTVTNTAAGIFAYLDNGNLHFTSGTPVNINFANVIVSGALGNILNDTAITVGTSGLQGDSGATITNSNLGTINGNVINAKAMVGTGVGTTLTNAGTINLTGNTSIGMYTENFAVGTSTGHVSVGDKSAAYYVGTDGTMNISGTASVGEDSTLLFGAGGTINYTGADIVMSNKSIALTLSDSASLVDFNNREVTTGTEGTGIFLTGTGDISKVTNLDKLNVSNKSTGIFMDNNVALNTGIKIDLTGTEAIGVFTTNNGNINYSGNIDSSTVKNKGIINTGTGTTVNSGTMKLMGDSSIGMYSENGTMINNSSIEVGNGAYTGLVLNSAVAMYGKNVTSVSNTGNIEIGKDAVGIFGENTVVTNSNFIQSTGAKSTGIYGLQGSASNTGSIVLGDSSNGIFVKNGTLITNTGNITVGNTNSAGIYGAGTTSVNHNSGTITAGKESVGIATENGNITVANGAVINVGTDSSYIYSASGTGTNNTNLSLSDHSIGMYTKSGTMINNANITVGKSTVVSGLPPKISVGMATETGIVENSSLGYIYVPDDHGVGMVANDGGHGINRGTIQVDGKLAYGMQATKYSTLENYGLITVDGANSRGMAATDNSIVRNHTTGTITVNGADSEGIYADYKATVENYGTINVNGAGRTGIYLGTDGVLLNKGTINISGGEGVVEGSGSLTNVGDITINGPTASIDGVTITNTGTITVNGALDFGTITLGSTAGHIGTINAESFNKGQFIVLPNVTQGSNHDMYTVQYLNGITNVPNHGSITAISHSVSFIADVQKDDTDPNLIRIVMVKIPYKKLLSGTEAIEFGKGLDEIYAGAANKELEMFDALDMISDKDELGATFDNELRGNVYANIQTRMLDINEVFTTSYENLKNNRLYSRETLKIGAIMTGGETKSKRAGVEDYESKSLGTMILKEYDHMKYGRISNWSVGFTQTKFDFDPGSKETVYSLNAGVGFEDYIKDSKNLKYYTRGEISVNHHETDRKIHLSSGTYENTGKFWSGTVEWKNKLRYDIPLDSEKINLGVFGTFNLGYGKFEDFKESGDGIELDIESRDMYIVRPGVGADIAFNKYAQSGKYSLIGKATAEYELGKVYDGANKAKIKNTDAGYYDLEKPKKVKEIIKIGAELKYETREGHSIGFEVTRQEGSIDATRYGVNLMYRF</sequence>
<dbReference type="EMBL" id="LS483487">
    <property type="protein sequence ID" value="SQJ15700.1"/>
    <property type="molecule type" value="Genomic_DNA"/>
</dbReference>
<accession>A0AAX2JEL2</accession>
<feature type="transmembrane region" description="Helical" evidence="1">
    <location>
        <begin position="20"/>
        <end position="40"/>
    </location>
</feature>
<gene>
    <name evidence="2" type="ORF">NCTC12112_03067</name>
</gene>
<dbReference type="InterPro" id="IPR012332">
    <property type="entry name" value="Autotransporter_pectin_lyase_C"/>
</dbReference>
<keyword evidence="1" id="KW-0472">Membrane</keyword>
<evidence type="ECO:0008006" key="4">
    <source>
        <dbReference type="Google" id="ProtNLM"/>
    </source>
</evidence>
<evidence type="ECO:0000256" key="1">
    <source>
        <dbReference type="SAM" id="Phobius"/>
    </source>
</evidence>
<name>A0AAX2JEL2_9FUSO</name>
<dbReference type="InterPro" id="IPR053787">
    <property type="entry name" value="Autotransptr-assoc_N"/>
</dbReference>
<dbReference type="Gene3D" id="2.160.20.20">
    <property type="match status" value="1"/>
</dbReference>
<reference evidence="2 3" key="1">
    <citation type="submission" date="2018-06" db="EMBL/GenBank/DDBJ databases">
        <authorList>
            <consortium name="Pathogen Informatics"/>
            <person name="Doyle S."/>
        </authorList>
    </citation>
    <scope>NUCLEOTIDE SEQUENCE [LARGE SCALE GENOMIC DNA]</scope>
    <source>
        <strain evidence="2 3">NCTC12112</strain>
    </source>
</reference>
<proteinExistence type="predicted"/>
<keyword evidence="1" id="KW-1133">Transmembrane helix</keyword>
<dbReference type="RefSeq" id="WP_106878560.1">
    <property type="nucleotide sequence ID" value="NZ_CP028105.1"/>
</dbReference>
<dbReference type="InterPro" id="IPR036709">
    <property type="entry name" value="Autotransporte_beta_dom_sf"/>
</dbReference>
<dbReference type="KEGG" id="ful:C4N20_05890"/>
<evidence type="ECO:0000313" key="3">
    <source>
        <dbReference type="Proteomes" id="UP000249008"/>
    </source>
</evidence>
<dbReference type="SMART" id="SM00710">
    <property type="entry name" value="PbH1"/>
    <property type="match status" value="11"/>
</dbReference>
<protein>
    <recommendedName>
        <fullName evidence="4">Autotransporter-associated N-terminal domain-containing protein</fullName>
    </recommendedName>
</protein>
<dbReference type="NCBIfam" id="NF033175">
    <property type="entry name" value="fuso_auto_Nterm"/>
    <property type="match status" value="1"/>
</dbReference>
<dbReference type="SUPFAM" id="SSF103515">
    <property type="entry name" value="Autotransporter"/>
    <property type="match status" value="1"/>
</dbReference>
<evidence type="ECO:0000313" key="2">
    <source>
        <dbReference type="EMBL" id="SQJ15700.1"/>
    </source>
</evidence>
<dbReference type="Proteomes" id="UP000249008">
    <property type="component" value="Chromosome 1"/>
</dbReference>
<dbReference type="GeneID" id="78454331"/>
<organism evidence="2 3">
    <name type="scientific">Fusobacterium ulcerans</name>
    <dbReference type="NCBI Taxonomy" id="861"/>
    <lineage>
        <taxon>Bacteria</taxon>
        <taxon>Fusobacteriati</taxon>
        <taxon>Fusobacteriota</taxon>
        <taxon>Fusobacteriia</taxon>
        <taxon>Fusobacteriales</taxon>
        <taxon>Fusobacteriaceae</taxon>
        <taxon>Fusobacterium</taxon>
    </lineage>
</organism>